<dbReference type="Pfam" id="PF06167">
    <property type="entry name" value="Peptidase_M90"/>
    <property type="match status" value="1"/>
</dbReference>
<dbReference type="InterPro" id="IPR024079">
    <property type="entry name" value="MetalloPept_cat_dom_sf"/>
</dbReference>
<evidence type="ECO:0000313" key="1">
    <source>
        <dbReference type="EMBL" id="WKD51009.1"/>
    </source>
</evidence>
<organism evidence="1 2">
    <name type="scientific">Microbulbifer spongiae</name>
    <dbReference type="NCBI Taxonomy" id="2944933"/>
    <lineage>
        <taxon>Bacteria</taxon>
        <taxon>Pseudomonadati</taxon>
        <taxon>Pseudomonadota</taxon>
        <taxon>Gammaproteobacteria</taxon>
        <taxon>Cellvibrionales</taxon>
        <taxon>Microbulbiferaceae</taxon>
        <taxon>Microbulbifer</taxon>
    </lineage>
</organism>
<proteinExistence type="predicted"/>
<dbReference type="CDD" id="cd20169">
    <property type="entry name" value="Peptidase_M90_mtfA"/>
    <property type="match status" value="1"/>
</dbReference>
<gene>
    <name evidence="1" type="ORF">M8T91_06205</name>
</gene>
<evidence type="ECO:0000313" key="2">
    <source>
        <dbReference type="Proteomes" id="UP001321520"/>
    </source>
</evidence>
<accession>A0ABY9EDD2</accession>
<name>A0ABY9EDD2_9GAMM</name>
<dbReference type="Gene3D" id="1.10.472.150">
    <property type="entry name" value="Glucose-regulated metallo-peptidase M90, N-terminal domain"/>
    <property type="match status" value="1"/>
</dbReference>
<dbReference type="Gene3D" id="3.40.390.10">
    <property type="entry name" value="Collagenase (Catalytic Domain)"/>
    <property type="match status" value="1"/>
</dbReference>
<dbReference type="InterPro" id="IPR042252">
    <property type="entry name" value="MtfA_N"/>
</dbReference>
<protein>
    <submittedName>
        <fullName evidence="1">Zinc-dependent peptidase</fullName>
    </submittedName>
</protein>
<keyword evidence="2" id="KW-1185">Reference proteome</keyword>
<dbReference type="Proteomes" id="UP001321520">
    <property type="component" value="Chromosome"/>
</dbReference>
<dbReference type="SUPFAM" id="SSF55486">
    <property type="entry name" value="Metalloproteases ('zincins'), catalytic domain"/>
    <property type="match status" value="1"/>
</dbReference>
<dbReference type="RefSeq" id="WP_301417867.1">
    <property type="nucleotide sequence ID" value="NZ_CP098023.1"/>
</dbReference>
<dbReference type="InterPro" id="IPR010384">
    <property type="entry name" value="MtfA_fam"/>
</dbReference>
<sequence>MTVFLAIILLALAAWLIPFYYNRWRLNYRRAKPLSDKQLQLLGETLPLYHSLNPQQQGELRGNIALFLHDKTFVGCEGLQVNERMKVAIAAHACLLLLGRKNACYPSLYSLLLYPDTYVAQETKREGYIETAGHSVRAGEAHYRGPVVLSWGDLEENLQHPERGHNVALHEFAHKVDEEDGRFDGRPLFERASEGANWAGVMNREFARLRRRAQFGNLADEAPSVLDLYGAQSPAEFFAVATETFFTIPVAMRQLHPQLYGELSQFYRLDPATLMRGKPSAV</sequence>
<dbReference type="PANTHER" id="PTHR30164:SF2">
    <property type="entry name" value="PROTEIN MTFA"/>
    <property type="match status" value="1"/>
</dbReference>
<dbReference type="EMBL" id="CP098023">
    <property type="protein sequence ID" value="WKD51009.1"/>
    <property type="molecule type" value="Genomic_DNA"/>
</dbReference>
<reference evidence="1 2" key="1">
    <citation type="submission" date="2022-05" db="EMBL/GenBank/DDBJ databases">
        <title>Microbulbifer sp. nov., isolated from sponge.</title>
        <authorList>
            <person name="Gao L."/>
        </authorList>
    </citation>
    <scope>NUCLEOTIDE SEQUENCE [LARGE SCALE GENOMIC DNA]</scope>
    <source>
        <strain evidence="1 2">MI-G</strain>
    </source>
</reference>
<dbReference type="PANTHER" id="PTHR30164">
    <property type="entry name" value="MTFA PEPTIDASE"/>
    <property type="match status" value="1"/>
</dbReference>